<keyword evidence="6" id="KW-1185">Reference proteome</keyword>
<evidence type="ECO:0000256" key="3">
    <source>
        <dbReference type="SAM" id="Phobius"/>
    </source>
</evidence>
<dbReference type="OrthoDB" id="271423at2759"/>
<reference evidence="6" key="1">
    <citation type="submission" date="2015-09" db="EMBL/GenBank/DDBJ databases">
        <authorList>
            <consortium name="Pathogen Informatics"/>
        </authorList>
    </citation>
    <scope>NUCLEOTIDE SEQUENCE [LARGE SCALE GENOMIC DNA]</scope>
    <source>
        <strain evidence="6">Lake Konstanz</strain>
    </source>
</reference>
<evidence type="ECO:0000256" key="1">
    <source>
        <dbReference type="ARBA" id="ARBA00004370"/>
    </source>
</evidence>
<keyword evidence="3" id="KW-1133">Transmembrane helix</keyword>
<evidence type="ECO:0000256" key="2">
    <source>
        <dbReference type="ARBA" id="ARBA00023136"/>
    </source>
</evidence>
<proteinExistence type="predicted"/>
<organism evidence="5 6">
    <name type="scientific">Bodo saltans</name>
    <name type="common">Flagellated protozoan</name>
    <dbReference type="NCBI Taxonomy" id="75058"/>
    <lineage>
        <taxon>Eukaryota</taxon>
        <taxon>Discoba</taxon>
        <taxon>Euglenozoa</taxon>
        <taxon>Kinetoplastea</taxon>
        <taxon>Metakinetoplastina</taxon>
        <taxon>Eubodonida</taxon>
        <taxon>Bodonidae</taxon>
        <taxon>Bodo</taxon>
    </lineage>
</organism>
<feature type="domain" description="VASt" evidence="4">
    <location>
        <begin position="58"/>
        <end position="178"/>
    </location>
</feature>
<comment type="subcellular location">
    <subcellularLocation>
        <location evidence="1">Membrane</location>
    </subcellularLocation>
</comment>
<feature type="transmembrane region" description="Helical" evidence="3">
    <location>
        <begin position="404"/>
        <end position="426"/>
    </location>
</feature>
<dbReference type="VEuPathDB" id="TriTrypDB:BSAL_43110"/>
<dbReference type="Proteomes" id="UP000051952">
    <property type="component" value="Unassembled WGS sequence"/>
</dbReference>
<keyword evidence="3" id="KW-0812">Transmembrane</keyword>
<gene>
    <name evidence="5" type="ORF">BSAL_43110</name>
</gene>
<evidence type="ECO:0000259" key="4">
    <source>
        <dbReference type="Pfam" id="PF16016"/>
    </source>
</evidence>
<evidence type="ECO:0000313" key="6">
    <source>
        <dbReference type="Proteomes" id="UP000051952"/>
    </source>
</evidence>
<accession>A0A0S4JTD3</accession>
<evidence type="ECO:0000313" key="5">
    <source>
        <dbReference type="EMBL" id="CUG93483.1"/>
    </source>
</evidence>
<sequence length="428" mass="46582">MADEQIVASPQSLAQLFGRFDFKNPVGGTIAANMFSTWERTKDKKEIIPLTKLQGLTINTFWNEVWSNNTALLLDYHNTRKERDMSCSKWEYHPDRSTGYRILTLQTIVEVPRAGTYTPLHEAHRFAFSIEGGKPKLFYQISSQTPDVPAGTTFRCETLMEITADSLDSECSINIFANTKKMSIAFTPIQFIATPRAVRELQAAYVILIGMVTSKLCGAPLQLKPTLTESISSVVVEQNSAVQPAVIPVAASDQISHQHPSGHGGDGLPQWVLYALIGLVVCVSILMIWAVLSVSSANQNLGEILRTAKSVLPSGGSGASGAASSSGSSLWDLVDRELNSDLVDLSTGAAATRTTTEDGTQIDPALTKTQLSILAKQEALFGRAMSALVDVQERQDGLERQQSWLTSLCFSQLLVLIVLVVKVFFISA</sequence>
<dbReference type="InterPro" id="IPR031968">
    <property type="entry name" value="VASt"/>
</dbReference>
<dbReference type="EMBL" id="CYKH01002157">
    <property type="protein sequence ID" value="CUG93483.1"/>
    <property type="molecule type" value="Genomic_DNA"/>
</dbReference>
<dbReference type="AlphaFoldDB" id="A0A0S4JTD3"/>
<dbReference type="Pfam" id="PF16016">
    <property type="entry name" value="VASt"/>
    <property type="match status" value="1"/>
</dbReference>
<dbReference type="GO" id="GO:0016020">
    <property type="term" value="C:membrane"/>
    <property type="evidence" value="ECO:0007669"/>
    <property type="project" value="UniProtKB-SubCell"/>
</dbReference>
<keyword evidence="2 3" id="KW-0472">Membrane</keyword>
<protein>
    <submittedName>
        <fullName evidence="5">GPI-anchored surface protein, putative</fullName>
    </submittedName>
</protein>
<name>A0A0S4JTD3_BODSA</name>
<feature type="transmembrane region" description="Helical" evidence="3">
    <location>
        <begin position="271"/>
        <end position="292"/>
    </location>
</feature>